<gene>
    <name evidence="2" type="ORF">SEMRO_1417_G270890.1</name>
</gene>
<reference evidence="2" key="1">
    <citation type="submission" date="2020-06" db="EMBL/GenBank/DDBJ databases">
        <authorList>
            <consortium name="Plant Systems Biology data submission"/>
        </authorList>
    </citation>
    <scope>NUCLEOTIDE SEQUENCE</scope>
    <source>
        <strain evidence="2">D6</strain>
    </source>
</reference>
<protein>
    <submittedName>
        <fullName evidence="2">Uncharacterized protein</fullName>
    </submittedName>
</protein>
<evidence type="ECO:0000313" key="2">
    <source>
        <dbReference type="EMBL" id="CAB9523444.1"/>
    </source>
</evidence>
<sequence>MDRDELVERALEVYRSIPEWGETYLSREDCLVAVGMPEKDAMLEAVKKQFDRRRQGLEQRYGRPELENTVEANTKRALFMWKSIVEHPTTGRKPTQAYAMELAGFKKEDRKAGAKYMKVKRAIDSYRKKAQAQEQEQPMPAHDPVARATQPPAAAPTLAPVPRAAAARPRPVLSVEFDVDSDAGAILSPISTLGGPTERSVVSFDEDKEEASFFNTPPDFRNKEMKLLFDSVYLRRLKLKFNQDARSTISANLFSRQLLLFTTRSG</sequence>
<dbReference type="EMBL" id="CAICTM010001415">
    <property type="protein sequence ID" value="CAB9523444.1"/>
    <property type="molecule type" value="Genomic_DNA"/>
</dbReference>
<comment type="caution">
    <text evidence="2">The sequence shown here is derived from an EMBL/GenBank/DDBJ whole genome shotgun (WGS) entry which is preliminary data.</text>
</comment>
<keyword evidence="3" id="KW-1185">Reference proteome</keyword>
<evidence type="ECO:0000256" key="1">
    <source>
        <dbReference type="SAM" id="MobiDB-lite"/>
    </source>
</evidence>
<dbReference type="Proteomes" id="UP001153069">
    <property type="component" value="Unassembled WGS sequence"/>
</dbReference>
<accession>A0A9N8EQK3</accession>
<proteinExistence type="predicted"/>
<organism evidence="2 3">
    <name type="scientific">Seminavis robusta</name>
    <dbReference type="NCBI Taxonomy" id="568900"/>
    <lineage>
        <taxon>Eukaryota</taxon>
        <taxon>Sar</taxon>
        <taxon>Stramenopiles</taxon>
        <taxon>Ochrophyta</taxon>
        <taxon>Bacillariophyta</taxon>
        <taxon>Bacillariophyceae</taxon>
        <taxon>Bacillariophycidae</taxon>
        <taxon>Naviculales</taxon>
        <taxon>Naviculaceae</taxon>
        <taxon>Seminavis</taxon>
    </lineage>
</organism>
<feature type="region of interest" description="Disordered" evidence="1">
    <location>
        <begin position="128"/>
        <end position="156"/>
    </location>
</feature>
<dbReference type="AlphaFoldDB" id="A0A9N8EQK3"/>
<feature type="compositionally biased region" description="Low complexity" evidence="1">
    <location>
        <begin position="146"/>
        <end position="156"/>
    </location>
</feature>
<evidence type="ECO:0000313" key="3">
    <source>
        <dbReference type="Proteomes" id="UP001153069"/>
    </source>
</evidence>
<name>A0A9N8EQK3_9STRA</name>